<dbReference type="InterPro" id="IPR006235">
    <property type="entry name" value="OAc-hSer/O-AcSer_sulfhydrylase"/>
</dbReference>
<dbReference type="Gene3D" id="3.90.1150.10">
    <property type="entry name" value="Aspartate Aminotransferase, domain 1"/>
    <property type="match status" value="1"/>
</dbReference>
<dbReference type="Pfam" id="PF01053">
    <property type="entry name" value="Cys_Met_Meta_PP"/>
    <property type="match status" value="1"/>
</dbReference>
<dbReference type="InterPro" id="IPR015421">
    <property type="entry name" value="PyrdxlP-dep_Trfase_major"/>
</dbReference>
<keyword evidence="3 6" id="KW-0808">Transferase</keyword>
<evidence type="ECO:0000256" key="5">
    <source>
        <dbReference type="RuleBase" id="RU362118"/>
    </source>
</evidence>
<comment type="cofactor">
    <cofactor evidence="1 5">
        <name>pyridoxal 5'-phosphate</name>
        <dbReference type="ChEBI" id="CHEBI:597326"/>
    </cofactor>
</comment>
<dbReference type="Proteomes" id="UP001442364">
    <property type="component" value="Unassembled WGS sequence"/>
</dbReference>
<evidence type="ECO:0000256" key="2">
    <source>
        <dbReference type="ARBA" id="ARBA00009077"/>
    </source>
</evidence>
<dbReference type="Gene3D" id="3.40.640.10">
    <property type="entry name" value="Type I PLP-dependent aspartate aminotransferase-like (Major domain)"/>
    <property type="match status" value="1"/>
</dbReference>
<keyword evidence="4 5" id="KW-0663">Pyridoxal phosphate</keyword>
<protein>
    <submittedName>
        <fullName evidence="6">PLP-dependent transferase</fullName>
    </submittedName>
</protein>
<evidence type="ECO:0000313" key="7">
    <source>
        <dbReference type="Proteomes" id="UP001442364"/>
    </source>
</evidence>
<dbReference type="RefSeq" id="WP_349153695.1">
    <property type="nucleotide sequence ID" value="NZ_JBBMER010000006.1"/>
</dbReference>
<dbReference type="InterPro" id="IPR015424">
    <property type="entry name" value="PyrdxlP-dep_Trfase"/>
</dbReference>
<dbReference type="InterPro" id="IPR015422">
    <property type="entry name" value="PyrdxlP-dep_Trfase_small"/>
</dbReference>
<dbReference type="CDD" id="cd00614">
    <property type="entry name" value="CGS_like"/>
    <property type="match status" value="1"/>
</dbReference>
<sequence length="410" mass="45004">MRFNTALLHGDFRGDKNTGATQTPIYQSSAFEHASAETLEKIFNNMAPGFSYSRISNPTIEAFEKRMTVLEGGVASVACSSGMAAITNAFTNILQSGDEIVCSASLYGGSIDLFRDLESFGIKTHYVNNNDVEQFRAATNENTRLYFAETIGNPRLDVTDIRLIADEAHRAGVPFIVDNTVATAYLIKPIEYGADIVVNSTSKYVNGNSNSISGVITDSGNFKWDIIKYPGMKDFKKYGPYAYTAKLRNGIYRNTGACLSPQNAFYNILGMETLGIRMERVCSNAMILAKYLNDNYGNLSVNYPGLENSEFYNIAKKELNNGFGGIITIRTGSKEKAFKFINALQIPLNVSNIGDTKTLVIHPSSTISAHSTEEEKKIAGVYDDLVRISVGIEDVQDLIEDFTQALKAAN</sequence>
<name>A0ABV1BW88_9FIRM</name>
<organism evidence="6 7">
    <name type="scientific">[Lactobacillus] rogosae</name>
    <dbReference type="NCBI Taxonomy" id="706562"/>
    <lineage>
        <taxon>Bacteria</taxon>
        <taxon>Bacillati</taxon>
        <taxon>Bacillota</taxon>
        <taxon>Clostridia</taxon>
        <taxon>Lachnospirales</taxon>
        <taxon>Lachnospiraceae</taxon>
        <taxon>Lachnospira</taxon>
    </lineage>
</organism>
<comment type="similarity">
    <text evidence="2 5">Belongs to the trans-sulfuration enzymes family.</text>
</comment>
<evidence type="ECO:0000313" key="6">
    <source>
        <dbReference type="EMBL" id="MEQ2380006.1"/>
    </source>
</evidence>
<dbReference type="PIRSF" id="PIRSF001434">
    <property type="entry name" value="CGS"/>
    <property type="match status" value="1"/>
</dbReference>
<proteinExistence type="inferred from homology"/>
<dbReference type="PANTHER" id="PTHR43797:SF2">
    <property type="entry name" value="HOMOCYSTEINE_CYSTEINE SYNTHASE"/>
    <property type="match status" value="1"/>
</dbReference>
<dbReference type="PANTHER" id="PTHR43797">
    <property type="entry name" value="HOMOCYSTEINE/CYSTEINE SYNTHASE"/>
    <property type="match status" value="1"/>
</dbReference>
<evidence type="ECO:0000256" key="1">
    <source>
        <dbReference type="ARBA" id="ARBA00001933"/>
    </source>
</evidence>
<accession>A0ABV1BW88</accession>
<reference evidence="6 7" key="1">
    <citation type="submission" date="2024-03" db="EMBL/GenBank/DDBJ databases">
        <title>Human intestinal bacterial collection.</title>
        <authorList>
            <person name="Pauvert C."/>
            <person name="Hitch T.C.A."/>
            <person name="Clavel T."/>
        </authorList>
    </citation>
    <scope>NUCLEOTIDE SEQUENCE [LARGE SCALE GENOMIC DNA]</scope>
    <source>
        <strain evidence="6 7">CLA-AA-H255</strain>
    </source>
</reference>
<gene>
    <name evidence="6" type="ORF">WMO14_08950</name>
</gene>
<dbReference type="InterPro" id="IPR000277">
    <property type="entry name" value="Cys/Met-Metab_PyrdxlP-dep_enz"/>
</dbReference>
<keyword evidence="7" id="KW-1185">Reference proteome</keyword>
<evidence type="ECO:0000256" key="4">
    <source>
        <dbReference type="ARBA" id="ARBA00022898"/>
    </source>
</evidence>
<dbReference type="GO" id="GO:0016740">
    <property type="term" value="F:transferase activity"/>
    <property type="evidence" value="ECO:0007669"/>
    <property type="project" value="UniProtKB-KW"/>
</dbReference>
<evidence type="ECO:0000256" key="3">
    <source>
        <dbReference type="ARBA" id="ARBA00022679"/>
    </source>
</evidence>
<dbReference type="EMBL" id="JBBMER010000006">
    <property type="protein sequence ID" value="MEQ2380006.1"/>
    <property type="molecule type" value="Genomic_DNA"/>
</dbReference>
<dbReference type="SUPFAM" id="SSF53383">
    <property type="entry name" value="PLP-dependent transferases"/>
    <property type="match status" value="1"/>
</dbReference>
<comment type="caution">
    <text evidence="6">The sequence shown here is derived from an EMBL/GenBank/DDBJ whole genome shotgun (WGS) entry which is preliminary data.</text>
</comment>